<feature type="domain" description="Peripheral subunit-binding (PSBD)" evidence="11">
    <location>
        <begin position="116"/>
        <end position="153"/>
    </location>
</feature>
<dbReference type="InterPro" id="IPR004167">
    <property type="entry name" value="PSBD"/>
</dbReference>
<dbReference type="Gene3D" id="4.10.320.10">
    <property type="entry name" value="E3-binding domain"/>
    <property type="match status" value="1"/>
</dbReference>
<dbReference type="HOGENOM" id="CLU_016733_10_2_5"/>
<dbReference type="Gene3D" id="3.30.559.10">
    <property type="entry name" value="Chloramphenicol acetyltransferase-like domain"/>
    <property type="match status" value="1"/>
</dbReference>
<dbReference type="Pfam" id="PF02817">
    <property type="entry name" value="E3_binding"/>
    <property type="match status" value="1"/>
</dbReference>
<comment type="similarity">
    <text evidence="1 8">Belongs to the 2-oxoacid dehydrogenase family.</text>
</comment>
<evidence type="ECO:0000256" key="3">
    <source>
        <dbReference type="ARBA" id="ARBA00022679"/>
    </source>
</evidence>
<proteinExistence type="inferred from homology"/>
<keyword evidence="4 8" id="KW-0450">Lipoyl</keyword>
<keyword evidence="3 8" id="KW-0808">Transferase</keyword>
<keyword evidence="5 8" id="KW-0012">Acyltransferase</keyword>
<dbReference type="GO" id="GO:0004742">
    <property type="term" value="F:dihydrolipoyllysine-residue acetyltransferase activity"/>
    <property type="evidence" value="ECO:0007669"/>
    <property type="project" value="UniProtKB-UniRule"/>
</dbReference>
<evidence type="ECO:0000256" key="4">
    <source>
        <dbReference type="ARBA" id="ARBA00022823"/>
    </source>
</evidence>
<dbReference type="FunFam" id="3.30.559.10:FF:000003">
    <property type="entry name" value="Acetyltransferase component of pyruvate dehydrogenase complex"/>
    <property type="match status" value="1"/>
</dbReference>
<feature type="region of interest" description="Disordered" evidence="9">
    <location>
        <begin position="85"/>
        <end position="114"/>
    </location>
</feature>
<dbReference type="PANTHER" id="PTHR23151:SF90">
    <property type="entry name" value="DIHYDROLIPOYLLYSINE-RESIDUE ACETYLTRANSFERASE COMPONENT OF PYRUVATE DEHYDROGENASE COMPLEX, MITOCHONDRIAL-RELATED"/>
    <property type="match status" value="1"/>
</dbReference>
<dbReference type="SUPFAM" id="SSF47005">
    <property type="entry name" value="Peripheral subunit-binding domain of 2-oxo acid dehydrogenase complex"/>
    <property type="match status" value="1"/>
</dbReference>
<reference evidence="12 13" key="1">
    <citation type="journal article" date="2011" name="Mol. Biol. Evol.">
        <title>Phylogenomic evidence for the presence of a flagellum and cbb3 oxidase in the free-living mitochondrial ancestor.</title>
        <authorList>
            <person name="Sassera D."/>
            <person name="Lo N."/>
            <person name="Epis S."/>
            <person name="D'Auria G."/>
            <person name="Montagna M."/>
            <person name="Comandatore F."/>
            <person name="Horner D."/>
            <person name="Pereto J."/>
            <person name="Luciano A.M."/>
            <person name="Franciosi F."/>
            <person name="Ferri E."/>
            <person name="Crotti E."/>
            <person name="Bazzocchi C."/>
            <person name="Daffonchio D."/>
            <person name="Sacchi L."/>
            <person name="Moya A."/>
            <person name="Latorre A."/>
            <person name="Bandi C."/>
        </authorList>
    </citation>
    <scope>NUCLEOTIDE SEQUENCE [LARGE SCALE GENOMIC DNA]</scope>
    <source>
        <strain evidence="12 13">IricVA</strain>
    </source>
</reference>
<evidence type="ECO:0000256" key="2">
    <source>
        <dbReference type="ARBA" id="ARBA00011484"/>
    </source>
</evidence>
<dbReference type="InterPro" id="IPR011053">
    <property type="entry name" value="Single_hybrid_motif"/>
</dbReference>
<dbReference type="SUPFAM" id="SSF52777">
    <property type="entry name" value="CoA-dependent acyltransferases"/>
    <property type="match status" value="1"/>
</dbReference>
<name>F7XUQ3_MIDMI</name>
<evidence type="ECO:0000256" key="8">
    <source>
        <dbReference type="RuleBase" id="RU361137"/>
    </source>
</evidence>
<dbReference type="InterPro" id="IPR001078">
    <property type="entry name" value="2-oxoacid_DH_actylTfrase"/>
</dbReference>
<evidence type="ECO:0000256" key="9">
    <source>
        <dbReference type="SAM" id="MobiDB-lite"/>
    </source>
</evidence>
<keyword evidence="13" id="KW-1185">Reference proteome</keyword>
<dbReference type="PROSITE" id="PS51826">
    <property type="entry name" value="PSBD"/>
    <property type="match status" value="1"/>
</dbReference>
<dbReference type="PANTHER" id="PTHR23151">
    <property type="entry name" value="DIHYDROLIPOAMIDE ACETYL/SUCCINYL-TRANSFERASE-RELATED"/>
    <property type="match status" value="1"/>
</dbReference>
<feature type="domain" description="Lipoyl-binding" evidence="10">
    <location>
        <begin position="1"/>
        <end position="65"/>
    </location>
</feature>
<dbReference type="InterPro" id="IPR023213">
    <property type="entry name" value="CAT-like_dom_sf"/>
</dbReference>
<dbReference type="EMBL" id="CP002130">
    <property type="protein sequence ID" value="AEI88402.1"/>
    <property type="molecule type" value="Genomic_DNA"/>
</dbReference>
<comment type="function">
    <text evidence="6">The pyruvate dehydrogenase complex catalyzes the overall conversion of pyruvate to acetyl-CoA and CO(2). It contains multiple copies of three enzymatic components: pyruvate dehydrogenase (E1), dihydrolipoamide acetyltransferase (E2) and lipoamide dehydrogenase (E3).</text>
</comment>
<comment type="catalytic activity">
    <reaction evidence="7 8">
        <text>N(6)-[(R)-dihydrolipoyl]-L-lysyl-[protein] + acetyl-CoA = N(6)-[(R)-S(8)-acetyldihydrolipoyl]-L-lysyl-[protein] + CoA</text>
        <dbReference type="Rhea" id="RHEA:17017"/>
        <dbReference type="Rhea" id="RHEA-COMP:10475"/>
        <dbReference type="Rhea" id="RHEA-COMP:10478"/>
        <dbReference type="ChEBI" id="CHEBI:57287"/>
        <dbReference type="ChEBI" id="CHEBI:57288"/>
        <dbReference type="ChEBI" id="CHEBI:83100"/>
        <dbReference type="ChEBI" id="CHEBI:83111"/>
        <dbReference type="EC" id="2.3.1.12"/>
    </reaction>
</comment>
<dbReference type="AlphaFoldDB" id="F7XUQ3"/>
<dbReference type="Gene3D" id="2.40.50.100">
    <property type="match status" value="1"/>
</dbReference>
<dbReference type="CDD" id="cd06849">
    <property type="entry name" value="lipoyl_domain"/>
    <property type="match status" value="1"/>
</dbReference>
<dbReference type="STRING" id="696127.midi_00077"/>
<gene>
    <name evidence="12" type="primary">aceF</name>
    <name evidence="12" type="ordered locus">midi_00077</name>
</gene>
<accession>F7XUQ3</accession>
<evidence type="ECO:0000256" key="1">
    <source>
        <dbReference type="ARBA" id="ARBA00007317"/>
    </source>
</evidence>
<dbReference type="EC" id="2.3.1.12" evidence="8"/>
<dbReference type="InterPro" id="IPR006257">
    <property type="entry name" value="LAT1"/>
</dbReference>
<dbReference type="GO" id="GO:0006086">
    <property type="term" value="P:pyruvate decarboxylation to acetyl-CoA"/>
    <property type="evidence" value="ECO:0007669"/>
    <property type="project" value="InterPro"/>
</dbReference>
<dbReference type="InterPro" id="IPR000089">
    <property type="entry name" value="Biotin_lipoyl"/>
</dbReference>
<evidence type="ECO:0000256" key="6">
    <source>
        <dbReference type="ARBA" id="ARBA00025211"/>
    </source>
</evidence>
<evidence type="ECO:0000313" key="13">
    <source>
        <dbReference type="Proteomes" id="UP000006639"/>
    </source>
</evidence>
<sequence>MTEGNLTKWLKKEGDKVSPGQIMAEIETDKAIMEMEVVDSGIIGKILVPEGTSEVKINALIAVLLEEGEGPDSIQTIIEQHSSSTAQIKTAPTAQQQGVSLSSNQSTAHSKPERVVASPLAKRIAEQNNIDLSSISGSGPYGRIIKSDVLKFAENRKADGGATNTILPIASSTYGRNPKEFEKLPVAGVRKVIAKRLLESKQTIPHFYVTISCELDNLLTLRKQINDSAKEIDGKPIYKVSVNDLVIKATAKAMKLVPAANSSWDNDHIIQYNNIDISVAVSTDGGLITPIIRNADQKSIVDISEEMKSLAARARTNKLKPEEFQGGGLSISNLGMYGIDKFDAIINPPQSCIMAVGAGIARPVVKNGKIEIATAMEITLSCDHRIIDGAIAAKFANAFKKFIENPVLMLI</sequence>
<evidence type="ECO:0000256" key="7">
    <source>
        <dbReference type="ARBA" id="ARBA00048370"/>
    </source>
</evidence>
<dbReference type="KEGG" id="mmn:midi_00077"/>
<dbReference type="InterPro" id="IPR003016">
    <property type="entry name" value="2-oxoA_DH_lipoyl-BS"/>
</dbReference>
<dbReference type="InterPro" id="IPR045257">
    <property type="entry name" value="E2/Pdx1"/>
</dbReference>
<dbReference type="Proteomes" id="UP000006639">
    <property type="component" value="Chromosome"/>
</dbReference>
<dbReference type="Pfam" id="PF00198">
    <property type="entry name" value="2-oxoacid_dh"/>
    <property type="match status" value="1"/>
</dbReference>
<dbReference type="InterPro" id="IPR036625">
    <property type="entry name" value="E3-bd_dom_sf"/>
</dbReference>
<evidence type="ECO:0000259" key="10">
    <source>
        <dbReference type="PROSITE" id="PS50968"/>
    </source>
</evidence>
<dbReference type="NCBIfam" id="TIGR01349">
    <property type="entry name" value="PDHac_trf_mito"/>
    <property type="match status" value="1"/>
</dbReference>
<evidence type="ECO:0000256" key="5">
    <source>
        <dbReference type="ARBA" id="ARBA00023315"/>
    </source>
</evidence>
<evidence type="ECO:0000259" key="11">
    <source>
        <dbReference type="PROSITE" id="PS51826"/>
    </source>
</evidence>
<dbReference type="PROSITE" id="PS50968">
    <property type="entry name" value="BIOTINYL_LIPOYL"/>
    <property type="match status" value="1"/>
</dbReference>
<comment type="subunit">
    <text evidence="2">Forms a 24-polypeptide structural core with octahedral symmetry.</text>
</comment>
<protein>
    <recommendedName>
        <fullName evidence="8">Acetyltransferase component of pyruvate dehydrogenase complex</fullName>
        <ecNumber evidence="8">2.3.1.12</ecNumber>
    </recommendedName>
</protein>
<comment type="cofactor">
    <cofactor evidence="8">
        <name>(R)-lipoate</name>
        <dbReference type="ChEBI" id="CHEBI:83088"/>
    </cofactor>
    <text evidence="8">Binds 1 lipoyl cofactor covalently.</text>
</comment>
<dbReference type="GO" id="GO:0045254">
    <property type="term" value="C:pyruvate dehydrogenase complex"/>
    <property type="evidence" value="ECO:0007669"/>
    <property type="project" value="UniProtKB-UniRule"/>
</dbReference>
<dbReference type="PROSITE" id="PS00189">
    <property type="entry name" value="LIPOYL"/>
    <property type="match status" value="1"/>
</dbReference>
<dbReference type="SUPFAM" id="SSF51230">
    <property type="entry name" value="Single hybrid motif"/>
    <property type="match status" value="1"/>
</dbReference>
<feature type="compositionally biased region" description="Polar residues" evidence="9">
    <location>
        <begin position="85"/>
        <end position="109"/>
    </location>
</feature>
<dbReference type="Pfam" id="PF00364">
    <property type="entry name" value="Biotin_lipoyl"/>
    <property type="match status" value="1"/>
</dbReference>
<evidence type="ECO:0000313" key="12">
    <source>
        <dbReference type="EMBL" id="AEI88402.1"/>
    </source>
</evidence>
<organism evidence="12 13">
    <name type="scientific">Midichloria mitochondrii (strain IricVA)</name>
    <dbReference type="NCBI Taxonomy" id="696127"/>
    <lineage>
        <taxon>Bacteria</taxon>
        <taxon>Pseudomonadati</taxon>
        <taxon>Pseudomonadota</taxon>
        <taxon>Alphaproteobacteria</taxon>
        <taxon>Rickettsiales</taxon>
        <taxon>Candidatus Midichloriaceae</taxon>
        <taxon>Candidatus Midichloria</taxon>
    </lineage>
</organism>